<feature type="transmembrane region" description="Helical" evidence="7">
    <location>
        <begin position="199"/>
        <end position="220"/>
    </location>
</feature>
<dbReference type="Proteomes" id="UP000050326">
    <property type="component" value="Unassembled WGS sequence"/>
</dbReference>
<comment type="caution">
    <text evidence="9">The sequence shown here is derived from an EMBL/GenBank/DDBJ whole genome shotgun (WGS) entry which is preliminary data.</text>
</comment>
<dbReference type="InterPro" id="IPR036259">
    <property type="entry name" value="MFS_trans_sf"/>
</dbReference>
<evidence type="ECO:0000256" key="3">
    <source>
        <dbReference type="ARBA" id="ARBA00022475"/>
    </source>
</evidence>
<proteinExistence type="predicted"/>
<feature type="transmembrane region" description="Helical" evidence="7">
    <location>
        <begin position="47"/>
        <end position="66"/>
    </location>
</feature>
<keyword evidence="3" id="KW-1003">Cell membrane</keyword>
<feature type="transmembrane region" description="Helical" evidence="7">
    <location>
        <begin position="12"/>
        <end position="35"/>
    </location>
</feature>
<feature type="transmembrane region" description="Helical" evidence="7">
    <location>
        <begin position="324"/>
        <end position="347"/>
    </location>
</feature>
<dbReference type="OrthoDB" id="2963740at2"/>
<keyword evidence="6 7" id="KW-0472">Membrane</keyword>
<keyword evidence="5 7" id="KW-1133">Transmembrane helix</keyword>
<reference evidence="9 10" key="1">
    <citation type="submission" date="2015-09" db="EMBL/GenBank/DDBJ databases">
        <title>Genome sequence of Oxobacter pfennigii DSM 3222.</title>
        <authorList>
            <person name="Poehlein A."/>
            <person name="Bengelsdorf F.R."/>
            <person name="Schiel-Bengelsdorf B."/>
            <person name="Duerre P."/>
            <person name="Daniel R."/>
        </authorList>
    </citation>
    <scope>NUCLEOTIDE SEQUENCE [LARGE SCALE GENOMIC DNA]</scope>
    <source>
        <strain evidence="9 10">DSM 3222</strain>
    </source>
</reference>
<dbReference type="PANTHER" id="PTHR43124">
    <property type="entry name" value="PURINE EFFLUX PUMP PBUE"/>
    <property type="match status" value="1"/>
</dbReference>
<gene>
    <name evidence="9" type="ORF">OXPF_25080</name>
</gene>
<feature type="transmembrane region" description="Helical" evidence="7">
    <location>
        <begin position="136"/>
        <end position="156"/>
    </location>
</feature>
<dbReference type="PANTHER" id="PTHR43124:SF3">
    <property type="entry name" value="CHLORAMPHENICOL EFFLUX PUMP RV0191"/>
    <property type="match status" value="1"/>
</dbReference>
<dbReference type="AlphaFoldDB" id="A0A0P8X0P1"/>
<feature type="transmembrane region" description="Helical" evidence="7">
    <location>
        <begin position="289"/>
        <end position="312"/>
    </location>
</feature>
<dbReference type="SUPFAM" id="SSF103473">
    <property type="entry name" value="MFS general substrate transporter"/>
    <property type="match status" value="1"/>
</dbReference>
<evidence type="ECO:0000256" key="4">
    <source>
        <dbReference type="ARBA" id="ARBA00022692"/>
    </source>
</evidence>
<evidence type="ECO:0000313" key="9">
    <source>
        <dbReference type="EMBL" id="KPU44338.1"/>
    </source>
</evidence>
<feature type="transmembrane region" description="Helical" evidence="7">
    <location>
        <begin position="162"/>
        <end position="179"/>
    </location>
</feature>
<keyword evidence="4 7" id="KW-0812">Transmembrane</keyword>
<accession>A0A0P8X0P1</accession>
<evidence type="ECO:0000256" key="7">
    <source>
        <dbReference type="SAM" id="Phobius"/>
    </source>
</evidence>
<dbReference type="Gene3D" id="1.20.1250.20">
    <property type="entry name" value="MFS general substrate transporter like domains"/>
    <property type="match status" value="1"/>
</dbReference>
<keyword evidence="2" id="KW-0813">Transport</keyword>
<comment type="subcellular location">
    <subcellularLocation>
        <location evidence="1">Cell membrane</location>
        <topology evidence="1">Multi-pass membrane protein</topology>
    </subcellularLocation>
</comment>
<evidence type="ECO:0000259" key="8">
    <source>
        <dbReference type="PROSITE" id="PS50850"/>
    </source>
</evidence>
<keyword evidence="10" id="KW-1185">Reference proteome</keyword>
<feature type="transmembrane region" description="Helical" evidence="7">
    <location>
        <begin position="359"/>
        <end position="383"/>
    </location>
</feature>
<dbReference type="RefSeq" id="WP_054875518.1">
    <property type="nucleotide sequence ID" value="NZ_LKET01000032.1"/>
</dbReference>
<dbReference type="PATRIC" id="fig|36849.3.peg.2647"/>
<feature type="transmembrane region" description="Helical" evidence="7">
    <location>
        <begin position="103"/>
        <end position="124"/>
    </location>
</feature>
<protein>
    <submittedName>
        <fullName evidence="9">Putative transporter</fullName>
    </submittedName>
</protein>
<dbReference type="GO" id="GO:0005886">
    <property type="term" value="C:plasma membrane"/>
    <property type="evidence" value="ECO:0007669"/>
    <property type="project" value="UniProtKB-SubCell"/>
</dbReference>
<dbReference type="EMBL" id="LKET01000032">
    <property type="protein sequence ID" value="KPU44338.1"/>
    <property type="molecule type" value="Genomic_DNA"/>
</dbReference>
<dbReference type="InterPro" id="IPR050189">
    <property type="entry name" value="MFS_Efflux_Transporters"/>
</dbReference>
<organism evidence="9 10">
    <name type="scientific">Oxobacter pfennigii</name>
    <dbReference type="NCBI Taxonomy" id="36849"/>
    <lineage>
        <taxon>Bacteria</taxon>
        <taxon>Bacillati</taxon>
        <taxon>Bacillota</taxon>
        <taxon>Clostridia</taxon>
        <taxon>Eubacteriales</taxon>
        <taxon>Clostridiaceae</taxon>
        <taxon>Oxobacter</taxon>
    </lineage>
</organism>
<feature type="domain" description="Major facilitator superfamily (MFS) profile" evidence="8">
    <location>
        <begin position="6"/>
        <end position="387"/>
    </location>
</feature>
<dbReference type="Pfam" id="PF07690">
    <property type="entry name" value="MFS_1"/>
    <property type="match status" value="1"/>
</dbReference>
<dbReference type="GO" id="GO:0022857">
    <property type="term" value="F:transmembrane transporter activity"/>
    <property type="evidence" value="ECO:0007669"/>
    <property type="project" value="InterPro"/>
</dbReference>
<dbReference type="InterPro" id="IPR020846">
    <property type="entry name" value="MFS_dom"/>
</dbReference>
<evidence type="ECO:0000256" key="1">
    <source>
        <dbReference type="ARBA" id="ARBA00004651"/>
    </source>
</evidence>
<evidence type="ECO:0000256" key="2">
    <source>
        <dbReference type="ARBA" id="ARBA00022448"/>
    </source>
</evidence>
<dbReference type="PROSITE" id="PS50850">
    <property type="entry name" value="MFS"/>
    <property type="match status" value="1"/>
</dbReference>
<evidence type="ECO:0000256" key="5">
    <source>
        <dbReference type="ARBA" id="ARBA00022989"/>
    </source>
</evidence>
<name>A0A0P8X0P1_9CLOT</name>
<evidence type="ECO:0000313" key="10">
    <source>
        <dbReference type="Proteomes" id="UP000050326"/>
    </source>
</evidence>
<dbReference type="InterPro" id="IPR011701">
    <property type="entry name" value="MFS"/>
</dbReference>
<evidence type="ECO:0000256" key="6">
    <source>
        <dbReference type="ARBA" id="ARBA00023136"/>
    </source>
</evidence>
<feature type="transmembrane region" description="Helical" evidence="7">
    <location>
        <begin position="267"/>
        <end position="283"/>
    </location>
</feature>
<dbReference type="STRING" id="36849.OXPF_25080"/>
<sequence>MEKKNVMTKVALLFSGSTYNINVVVFGVAIGAISTNFSATSTQLSQITNLPALFMIPAVLISAKLAEKFSKKDILVVAWILFMASGFVASASTSIEMLLVSRAFTGFAIGLISSIPRAMIAQLYPQEIGQLNGFQTSCTAAVSFISSLVAGGLAAISWKYPIYLFFLGIVFLVLILIFIPRVPAEKKEYAEEKKEKKPFGAMVWLTVLSGTFMFMLFVPIQTKLTLVILKGGFGDSVVAGYARAFLTIGSVVGGIFFAALAKKNKKAVLILALTLATVSYYFLSTTANLYVLFGSILISGMSTLGMTLPWFGSTIAQSVDRSRVTMLLSTYTILNYLSQFLTTYIVAGMEKIAGNSNPTTALFGVTICLLISLIVVIAIFYIVPKKSTATTGVSN</sequence>
<feature type="transmembrane region" description="Helical" evidence="7">
    <location>
        <begin position="240"/>
        <end position="260"/>
    </location>
</feature>
<feature type="transmembrane region" description="Helical" evidence="7">
    <location>
        <begin position="73"/>
        <end position="91"/>
    </location>
</feature>